<dbReference type="InterPro" id="IPR012334">
    <property type="entry name" value="Pectin_lyas_fold"/>
</dbReference>
<evidence type="ECO:0000256" key="1">
    <source>
        <dbReference type="ARBA" id="ARBA00004613"/>
    </source>
</evidence>
<dbReference type="InterPro" id="IPR050909">
    <property type="entry name" value="Bact_Autotransporter_VF"/>
</dbReference>
<keyword evidence="3" id="KW-0732">Signal</keyword>
<gene>
    <name evidence="5" type="ORF">D9N54_24580</name>
</gene>
<dbReference type="Gene3D" id="2.160.20.10">
    <property type="entry name" value="Single-stranded right-handed beta-helix, Pectin lyase-like"/>
    <property type="match status" value="1"/>
</dbReference>
<name>A0A5T3EM58_SALER</name>
<keyword evidence="2" id="KW-0964">Secreted</keyword>
<comment type="subcellular location">
    <subcellularLocation>
        <location evidence="1">Secreted</location>
    </subcellularLocation>
</comment>
<feature type="domain" description="Filamentous haemagglutinin FhaB/tRNA nuclease CdiA-like TPS" evidence="4">
    <location>
        <begin position="130"/>
        <end position="246"/>
    </location>
</feature>
<dbReference type="InterPro" id="IPR008638">
    <property type="entry name" value="FhaB/CdiA-like_TPS"/>
</dbReference>
<protein>
    <submittedName>
        <fullName evidence="5">Filamentous hemagglutinin N-terminal domain-containing protein</fullName>
    </submittedName>
</protein>
<dbReference type="PANTHER" id="PTHR12338">
    <property type="entry name" value="AUTOTRANSPORTER"/>
    <property type="match status" value="1"/>
</dbReference>
<dbReference type="AlphaFoldDB" id="A0A5T3EM58"/>
<evidence type="ECO:0000259" key="4">
    <source>
        <dbReference type="SMART" id="SM00912"/>
    </source>
</evidence>
<evidence type="ECO:0000256" key="3">
    <source>
        <dbReference type="ARBA" id="ARBA00022729"/>
    </source>
</evidence>
<sequence length="322" mass="34257">MLIRCHSGLRSAGAISCLHKKGKKDFFVHIIKLTPLACLLSVSVWAAPAPAPDAGALGNQLRQTSSTPVRPLMVPSLILPTDTQGNAIASSGNQAHVTLKKIVFTGDVSVTGIRQLSEVGLQQVVLPWVGKSLSFQDMQAMTRAVTQYYRRQGVNQMNIHQNSQHMVTNWNSFDIGQNHTVEFIQPDSSAVALNRVTGGHESQIMGTLKANGQVFLVNPNGVLFGQGASVSTAGLVASTRNISNTAFMKGQYTFSDSGNSGVPGAQIINQGNLITTKGGYIVLAADRVKNNGTVTTPSGRTVLAAAQTVTLQLDGQRCCTMW</sequence>
<proteinExistence type="predicted"/>
<dbReference type="NCBIfam" id="TIGR01901">
    <property type="entry name" value="adhes_NPXG"/>
    <property type="match status" value="1"/>
</dbReference>
<dbReference type="InterPro" id="IPR011050">
    <property type="entry name" value="Pectin_lyase_fold/virulence"/>
</dbReference>
<dbReference type="PANTHER" id="PTHR12338:SF8">
    <property type="entry name" value="HEME_HEMOPEXIN-BINDING PROTEIN"/>
    <property type="match status" value="1"/>
</dbReference>
<accession>A0A5T3EM58</accession>
<dbReference type="SUPFAM" id="SSF51126">
    <property type="entry name" value="Pectin lyase-like"/>
    <property type="match status" value="1"/>
</dbReference>
<comment type="caution">
    <text evidence="5">The sequence shown here is derived from an EMBL/GenBank/DDBJ whole genome shotgun (WGS) entry which is preliminary data.</text>
</comment>
<evidence type="ECO:0000256" key="2">
    <source>
        <dbReference type="ARBA" id="ARBA00022525"/>
    </source>
</evidence>
<dbReference type="SMART" id="SM00912">
    <property type="entry name" value="Haemagg_act"/>
    <property type="match status" value="1"/>
</dbReference>
<dbReference type="EMBL" id="AACXJM010000088">
    <property type="protein sequence ID" value="EAN2043947.1"/>
    <property type="molecule type" value="Genomic_DNA"/>
</dbReference>
<dbReference type="GO" id="GO:0005576">
    <property type="term" value="C:extracellular region"/>
    <property type="evidence" value="ECO:0007669"/>
    <property type="project" value="UniProtKB-SubCell"/>
</dbReference>
<evidence type="ECO:0000313" key="5">
    <source>
        <dbReference type="EMBL" id="EAN2043947.1"/>
    </source>
</evidence>
<dbReference type="Pfam" id="PF05860">
    <property type="entry name" value="TPS"/>
    <property type="match status" value="1"/>
</dbReference>
<reference evidence="5" key="1">
    <citation type="submission" date="2018-10" db="EMBL/GenBank/DDBJ databases">
        <authorList>
            <consortium name="PulseNet: The National Subtyping Network for Foodborne Disease Surveillance"/>
            <person name="Tarr C.L."/>
            <person name="Trees E."/>
            <person name="Katz L.S."/>
            <person name="Carleton-Romer H.A."/>
            <person name="Stroika S."/>
            <person name="Kucerova Z."/>
            <person name="Roache K.F."/>
            <person name="Sabol A.L."/>
            <person name="Besser J."/>
            <person name="Gerner-Smidt P."/>
        </authorList>
    </citation>
    <scope>NUCLEOTIDE SEQUENCE</scope>
    <source>
        <strain evidence="5">PNUSAS056738</strain>
    </source>
</reference>
<organism evidence="5">
    <name type="scientific">Salmonella enterica</name>
    <name type="common">Salmonella choleraesuis</name>
    <dbReference type="NCBI Taxonomy" id="28901"/>
    <lineage>
        <taxon>Bacteria</taxon>
        <taxon>Pseudomonadati</taxon>
        <taxon>Pseudomonadota</taxon>
        <taxon>Gammaproteobacteria</taxon>
        <taxon>Enterobacterales</taxon>
        <taxon>Enterobacteriaceae</taxon>
        <taxon>Salmonella</taxon>
    </lineage>
</organism>